<protein>
    <submittedName>
        <fullName evidence="6">Integrase arm-type DNA-binding domain-containing protein</fullName>
    </submittedName>
</protein>
<dbReference type="InterPro" id="IPR050808">
    <property type="entry name" value="Phage_Integrase"/>
</dbReference>
<dbReference type="Gene3D" id="3.30.160.390">
    <property type="entry name" value="Integrase, DNA-binding domain"/>
    <property type="match status" value="1"/>
</dbReference>
<evidence type="ECO:0000256" key="4">
    <source>
        <dbReference type="ARBA" id="ARBA00023172"/>
    </source>
</evidence>
<dbReference type="SUPFAM" id="SSF56349">
    <property type="entry name" value="DNA breaking-rejoining enzymes"/>
    <property type="match status" value="1"/>
</dbReference>
<dbReference type="InterPro" id="IPR010998">
    <property type="entry name" value="Integrase_recombinase_N"/>
</dbReference>
<dbReference type="InterPro" id="IPR002104">
    <property type="entry name" value="Integrase_catalytic"/>
</dbReference>
<evidence type="ECO:0000313" key="7">
    <source>
        <dbReference type="Proteomes" id="UP001521181"/>
    </source>
</evidence>
<dbReference type="InterPro" id="IPR011010">
    <property type="entry name" value="DNA_brk_join_enz"/>
</dbReference>
<evidence type="ECO:0000256" key="3">
    <source>
        <dbReference type="ARBA" id="ARBA00023125"/>
    </source>
</evidence>
<dbReference type="EMBL" id="JAJUOS010000002">
    <property type="protein sequence ID" value="MCE5972599.1"/>
    <property type="molecule type" value="Genomic_DNA"/>
</dbReference>
<dbReference type="Proteomes" id="UP001521181">
    <property type="component" value="Unassembled WGS sequence"/>
</dbReference>
<name>A0ABS8YRU3_9RHOB</name>
<evidence type="ECO:0000256" key="1">
    <source>
        <dbReference type="ARBA" id="ARBA00008857"/>
    </source>
</evidence>
<dbReference type="InterPro" id="IPR025166">
    <property type="entry name" value="Integrase_DNA_bind_dom"/>
</dbReference>
<dbReference type="PANTHER" id="PTHR30629">
    <property type="entry name" value="PROPHAGE INTEGRASE"/>
    <property type="match status" value="1"/>
</dbReference>
<dbReference type="PROSITE" id="PS51898">
    <property type="entry name" value="TYR_RECOMBINASE"/>
    <property type="match status" value="1"/>
</dbReference>
<evidence type="ECO:0000313" key="6">
    <source>
        <dbReference type="EMBL" id="MCE5972599.1"/>
    </source>
</evidence>
<keyword evidence="4" id="KW-0233">DNA recombination</keyword>
<dbReference type="PANTHER" id="PTHR30629:SF2">
    <property type="entry name" value="PROPHAGE INTEGRASE INTS-RELATED"/>
    <property type="match status" value="1"/>
</dbReference>
<evidence type="ECO:0000259" key="5">
    <source>
        <dbReference type="PROSITE" id="PS51898"/>
    </source>
</evidence>
<comment type="similarity">
    <text evidence="1">Belongs to the 'phage' integrase family.</text>
</comment>
<keyword evidence="7" id="KW-1185">Reference proteome</keyword>
<keyword evidence="2" id="KW-0229">DNA integration</keyword>
<dbReference type="Gene3D" id="1.10.150.130">
    <property type="match status" value="1"/>
</dbReference>
<keyword evidence="3 6" id="KW-0238">DNA-binding</keyword>
<sequence length="389" mass="43986">MSKLSALQIKNATPGKYEDGHGLRLIKREDGGGQWVYRYMLNGRRREMGLGGLGPISLKDARELASGFRTLVAKGIDPIKYREQQRREAARNEHLLKDVAHDAFESRKASLKGDGIAGRWFSPLELHVLPKLGKKPVSQIDQQDIRATLEPIWHTKASTAQKAADRLKIVIDHAAALGLDVDLQVVAKAKRLLGHQRHEIKSIPSMPWSEVPDFYATLEEPTVTHLALRLLILTGARSKPIRFARLEEFDGNVWTIPAANMKARVGAERDYRIPLSHEAIRVIELAQRMERGGYLFPSSRRGVISDATMARLMERQGLDARPHGFRSSLRTWLAEMTDAPHEVAEAMLAHMSESKVVRTYRQTDYLDRRRLLLQEWADFCTSKSAPEAR</sequence>
<feature type="domain" description="Tyr recombinase" evidence="5">
    <location>
        <begin position="201"/>
        <end position="373"/>
    </location>
</feature>
<dbReference type="CDD" id="cd00801">
    <property type="entry name" value="INT_P4_C"/>
    <property type="match status" value="1"/>
</dbReference>
<dbReference type="Pfam" id="PF22022">
    <property type="entry name" value="Phage_int_M"/>
    <property type="match status" value="1"/>
</dbReference>
<comment type="caution">
    <text evidence="6">The sequence shown here is derived from an EMBL/GenBank/DDBJ whole genome shotgun (WGS) entry which is preliminary data.</text>
</comment>
<proteinExistence type="inferred from homology"/>
<organism evidence="6 7">
    <name type="scientific">Rhodobacter flavimaris</name>
    <dbReference type="NCBI Taxonomy" id="2907145"/>
    <lineage>
        <taxon>Bacteria</taxon>
        <taxon>Pseudomonadati</taxon>
        <taxon>Pseudomonadota</taxon>
        <taxon>Alphaproteobacteria</taxon>
        <taxon>Rhodobacterales</taxon>
        <taxon>Rhodobacter group</taxon>
        <taxon>Rhodobacter</taxon>
    </lineage>
</organism>
<gene>
    <name evidence="6" type="ORF">LZA78_03800</name>
</gene>
<dbReference type="Pfam" id="PF13356">
    <property type="entry name" value="Arm-DNA-bind_3"/>
    <property type="match status" value="1"/>
</dbReference>
<dbReference type="Pfam" id="PF00589">
    <property type="entry name" value="Phage_integrase"/>
    <property type="match status" value="1"/>
</dbReference>
<dbReference type="InterPro" id="IPR053876">
    <property type="entry name" value="Phage_int_M"/>
</dbReference>
<dbReference type="GO" id="GO:0003677">
    <property type="term" value="F:DNA binding"/>
    <property type="evidence" value="ECO:0007669"/>
    <property type="project" value="UniProtKB-KW"/>
</dbReference>
<dbReference type="InterPro" id="IPR013762">
    <property type="entry name" value="Integrase-like_cat_sf"/>
</dbReference>
<accession>A0ABS8YRU3</accession>
<evidence type="ECO:0000256" key="2">
    <source>
        <dbReference type="ARBA" id="ARBA00022908"/>
    </source>
</evidence>
<dbReference type="RefSeq" id="WP_233675612.1">
    <property type="nucleotide sequence ID" value="NZ_JAJUOS010000002.1"/>
</dbReference>
<dbReference type="Gene3D" id="1.10.443.10">
    <property type="entry name" value="Intergrase catalytic core"/>
    <property type="match status" value="1"/>
</dbReference>
<dbReference type="InterPro" id="IPR038488">
    <property type="entry name" value="Integrase_DNA-bd_sf"/>
</dbReference>
<reference evidence="6 7" key="1">
    <citation type="submission" date="2021-12" db="EMBL/GenBank/DDBJ databases">
        <title>Sinirhodobacter sp. WL0062 is a bacterium isolated from seawater.</title>
        <authorList>
            <person name="Wang L."/>
            <person name="He W."/>
            <person name="Zhang D.-F."/>
        </authorList>
    </citation>
    <scope>NUCLEOTIDE SEQUENCE [LARGE SCALE GENOMIC DNA]</scope>
    <source>
        <strain evidence="6 7">WL0062</strain>
    </source>
</reference>